<name>A0AAJ2BLP8_9PSED</name>
<gene>
    <name evidence="1" type="ORF">QE440_002426</name>
</gene>
<organism evidence="1 2">
    <name type="scientific">Pseudomonas oryzihabitans</name>
    <dbReference type="NCBI Taxonomy" id="47885"/>
    <lineage>
        <taxon>Bacteria</taxon>
        <taxon>Pseudomonadati</taxon>
        <taxon>Pseudomonadota</taxon>
        <taxon>Gammaproteobacteria</taxon>
        <taxon>Pseudomonadales</taxon>
        <taxon>Pseudomonadaceae</taxon>
        <taxon>Pseudomonas</taxon>
    </lineage>
</organism>
<dbReference type="AlphaFoldDB" id="A0AAJ2BLP8"/>
<dbReference type="RefSeq" id="WP_309758619.1">
    <property type="nucleotide sequence ID" value="NZ_JAVJAF010000001.1"/>
</dbReference>
<comment type="caution">
    <text evidence="1">The sequence shown here is derived from an EMBL/GenBank/DDBJ whole genome shotgun (WGS) entry which is preliminary data.</text>
</comment>
<reference evidence="1" key="1">
    <citation type="submission" date="2023-08" db="EMBL/GenBank/DDBJ databases">
        <title>Functional and genomic diversity of the sorghum phyllosphere microbiome.</title>
        <authorList>
            <person name="Shade A."/>
        </authorList>
    </citation>
    <scope>NUCLEOTIDE SEQUENCE</scope>
    <source>
        <strain evidence="1">SORGH_AS_0201</strain>
    </source>
</reference>
<accession>A0AAJ2BLP8</accession>
<dbReference type="EMBL" id="JAVJAF010000001">
    <property type="protein sequence ID" value="MDR6234685.1"/>
    <property type="molecule type" value="Genomic_DNA"/>
</dbReference>
<sequence length="93" mass="10411">MIDHDDDEESFVSSHLIEAVENQLAAGEPVYVQAVLNKLTLVGYERDDAVLLMAQALAFEIDAMLQADRPFDSAHYEQLLRALPELPEQAEEP</sequence>
<proteinExistence type="predicted"/>
<evidence type="ECO:0000313" key="1">
    <source>
        <dbReference type="EMBL" id="MDR6234685.1"/>
    </source>
</evidence>
<evidence type="ECO:0000313" key="2">
    <source>
        <dbReference type="Proteomes" id="UP001268036"/>
    </source>
</evidence>
<protein>
    <submittedName>
        <fullName evidence="1">Uncharacterized protein</fullName>
    </submittedName>
</protein>
<dbReference type="Proteomes" id="UP001268036">
    <property type="component" value="Unassembled WGS sequence"/>
</dbReference>